<protein>
    <recommendedName>
        <fullName evidence="8">Peptidase A2 domain-containing protein</fullName>
    </recommendedName>
</protein>
<keyword evidence="4" id="KW-0378">Hydrolase</keyword>
<dbReference type="AlphaFoldDB" id="A0A5B7IZ47"/>
<dbReference type="PANTHER" id="PTHR37984:SF5">
    <property type="entry name" value="PROTEIN NYNRIN-LIKE"/>
    <property type="match status" value="1"/>
</dbReference>
<evidence type="ECO:0000256" key="4">
    <source>
        <dbReference type="ARBA" id="ARBA00022759"/>
    </source>
</evidence>
<dbReference type="InterPro" id="IPR043502">
    <property type="entry name" value="DNA/RNA_pol_sf"/>
</dbReference>
<dbReference type="Pfam" id="PF13650">
    <property type="entry name" value="Asp_protease_2"/>
    <property type="match status" value="1"/>
</dbReference>
<keyword evidence="7" id="KW-1185">Reference proteome</keyword>
<dbReference type="Gene3D" id="2.40.70.10">
    <property type="entry name" value="Acid Proteases"/>
    <property type="match status" value="1"/>
</dbReference>
<accession>A0A5B7IZ47</accession>
<feature type="region of interest" description="Disordered" evidence="5">
    <location>
        <begin position="1"/>
        <end position="24"/>
    </location>
</feature>
<dbReference type="Proteomes" id="UP000324222">
    <property type="component" value="Unassembled WGS sequence"/>
</dbReference>
<keyword evidence="1" id="KW-0808">Transferase</keyword>
<evidence type="ECO:0000256" key="3">
    <source>
        <dbReference type="ARBA" id="ARBA00022722"/>
    </source>
</evidence>
<dbReference type="PROSITE" id="PS00141">
    <property type="entry name" value="ASP_PROTEASE"/>
    <property type="match status" value="1"/>
</dbReference>
<gene>
    <name evidence="6" type="ORF">E2C01_082691</name>
</gene>
<dbReference type="OrthoDB" id="6347579at2759"/>
<name>A0A5B7IZ47_PORTR</name>
<keyword evidence="2" id="KW-0548">Nucleotidyltransferase</keyword>
<dbReference type="GO" id="GO:0006508">
    <property type="term" value="P:proteolysis"/>
    <property type="evidence" value="ECO:0007669"/>
    <property type="project" value="InterPro"/>
</dbReference>
<dbReference type="EMBL" id="VSRR010075683">
    <property type="protein sequence ID" value="MPC87815.1"/>
    <property type="molecule type" value="Genomic_DNA"/>
</dbReference>
<sequence length="298" mass="32738">MGPHPRPLPVVTGPQAAGKRVRVERRARRSGPVPCRCLQRLECRLSSPPIVQVQGTVDGNLCQLVVDTGVERTFVRANVVRARHIPRAEQQLCGVTGHCVMLRGPVTMEIVIGEVVEQPPVYVADMEELCLLGVDFLVHCGASVDVGRGKLRLHNVEAPLLLIDAARSSGRSREAARESLEQSPGLGCYVARGERMDGTEERQLPTHVWDLAARSTTQLNPMQKQALEQLLSKYADLFSHGDHDLGHTALVKHTINTAGHAPIKQPPRRVAPAKREKMQRLVEEMAAQGVIECSDSPW</sequence>
<dbReference type="GO" id="GO:0016779">
    <property type="term" value="F:nucleotidyltransferase activity"/>
    <property type="evidence" value="ECO:0007669"/>
    <property type="project" value="UniProtKB-KW"/>
</dbReference>
<dbReference type="GO" id="GO:0071897">
    <property type="term" value="P:DNA biosynthetic process"/>
    <property type="evidence" value="ECO:0007669"/>
    <property type="project" value="UniProtKB-ARBA"/>
</dbReference>
<comment type="caution">
    <text evidence="6">The sequence shown here is derived from an EMBL/GenBank/DDBJ whole genome shotgun (WGS) entry which is preliminary data.</text>
</comment>
<dbReference type="SUPFAM" id="SSF56672">
    <property type="entry name" value="DNA/RNA polymerases"/>
    <property type="match status" value="1"/>
</dbReference>
<reference evidence="6 7" key="1">
    <citation type="submission" date="2019-05" db="EMBL/GenBank/DDBJ databases">
        <title>Another draft genome of Portunus trituberculatus and its Hox gene families provides insights of decapod evolution.</title>
        <authorList>
            <person name="Jeong J.-H."/>
            <person name="Song I."/>
            <person name="Kim S."/>
            <person name="Choi T."/>
            <person name="Kim D."/>
            <person name="Ryu S."/>
            <person name="Kim W."/>
        </authorList>
    </citation>
    <scope>NUCLEOTIDE SEQUENCE [LARGE SCALE GENOMIC DNA]</scope>
    <source>
        <tissue evidence="6">Muscle</tissue>
    </source>
</reference>
<dbReference type="InterPro" id="IPR001969">
    <property type="entry name" value="Aspartic_peptidase_AS"/>
</dbReference>
<evidence type="ECO:0000256" key="1">
    <source>
        <dbReference type="ARBA" id="ARBA00022679"/>
    </source>
</evidence>
<dbReference type="Gene3D" id="3.10.10.10">
    <property type="entry name" value="HIV Type 1 Reverse Transcriptase, subunit A, domain 1"/>
    <property type="match status" value="1"/>
</dbReference>
<dbReference type="PANTHER" id="PTHR37984">
    <property type="entry name" value="PROTEIN CBG26694"/>
    <property type="match status" value="1"/>
</dbReference>
<proteinExistence type="predicted"/>
<dbReference type="InterPro" id="IPR021109">
    <property type="entry name" value="Peptidase_aspartic_dom_sf"/>
</dbReference>
<evidence type="ECO:0000313" key="7">
    <source>
        <dbReference type="Proteomes" id="UP000324222"/>
    </source>
</evidence>
<evidence type="ECO:0000256" key="2">
    <source>
        <dbReference type="ARBA" id="ARBA00022695"/>
    </source>
</evidence>
<keyword evidence="4" id="KW-0255">Endonuclease</keyword>
<dbReference type="InterPro" id="IPR050951">
    <property type="entry name" value="Retrovirus_Pol_polyprotein"/>
</dbReference>
<dbReference type="GO" id="GO:0004190">
    <property type="term" value="F:aspartic-type endopeptidase activity"/>
    <property type="evidence" value="ECO:0007669"/>
    <property type="project" value="InterPro"/>
</dbReference>
<organism evidence="6 7">
    <name type="scientific">Portunus trituberculatus</name>
    <name type="common">Swimming crab</name>
    <name type="synonym">Neptunus trituberculatus</name>
    <dbReference type="NCBI Taxonomy" id="210409"/>
    <lineage>
        <taxon>Eukaryota</taxon>
        <taxon>Metazoa</taxon>
        <taxon>Ecdysozoa</taxon>
        <taxon>Arthropoda</taxon>
        <taxon>Crustacea</taxon>
        <taxon>Multicrustacea</taxon>
        <taxon>Malacostraca</taxon>
        <taxon>Eumalacostraca</taxon>
        <taxon>Eucarida</taxon>
        <taxon>Decapoda</taxon>
        <taxon>Pleocyemata</taxon>
        <taxon>Brachyura</taxon>
        <taxon>Eubrachyura</taxon>
        <taxon>Portunoidea</taxon>
        <taxon>Portunidae</taxon>
        <taxon>Portuninae</taxon>
        <taxon>Portunus</taxon>
    </lineage>
</organism>
<dbReference type="GO" id="GO:0004519">
    <property type="term" value="F:endonuclease activity"/>
    <property type="evidence" value="ECO:0007669"/>
    <property type="project" value="UniProtKB-KW"/>
</dbReference>
<dbReference type="SUPFAM" id="SSF50630">
    <property type="entry name" value="Acid proteases"/>
    <property type="match status" value="1"/>
</dbReference>
<evidence type="ECO:0000313" key="6">
    <source>
        <dbReference type="EMBL" id="MPC87815.1"/>
    </source>
</evidence>
<keyword evidence="3" id="KW-0540">Nuclease</keyword>
<evidence type="ECO:0008006" key="8">
    <source>
        <dbReference type="Google" id="ProtNLM"/>
    </source>
</evidence>
<evidence type="ECO:0000256" key="5">
    <source>
        <dbReference type="SAM" id="MobiDB-lite"/>
    </source>
</evidence>